<dbReference type="RefSeq" id="WP_129927649.1">
    <property type="nucleotide sequence ID" value="NZ_SEOO01000061.1"/>
</dbReference>
<comment type="caution">
    <text evidence="1">The sequence shown here is derived from an EMBL/GenBank/DDBJ whole genome shotgun (WGS) entry which is preliminary data.</text>
</comment>
<dbReference type="OrthoDB" id="1230847at2"/>
<reference evidence="1 2" key="1">
    <citation type="submission" date="2019-02" db="EMBL/GenBank/DDBJ databases">
        <authorList>
            <person name="Feng G."/>
        </authorList>
    </citation>
    <scope>NUCLEOTIDE SEQUENCE [LARGE SCALE GENOMIC DNA]</scope>
    <source>
        <strain evidence="1 2">CCTCC AB 2011146</strain>
    </source>
</reference>
<protein>
    <submittedName>
        <fullName evidence="1">Uncharacterized protein</fullName>
    </submittedName>
</protein>
<accession>A0A8G1ZE05</accession>
<evidence type="ECO:0000313" key="1">
    <source>
        <dbReference type="EMBL" id="RYM06279.1"/>
    </source>
</evidence>
<dbReference type="EMBL" id="SEOO01000061">
    <property type="protein sequence ID" value="RYM06279.1"/>
    <property type="molecule type" value="Genomic_DNA"/>
</dbReference>
<evidence type="ECO:0000313" key="2">
    <source>
        <dbReference type="Proteomes" id="UP000291572"/>
    </source>
</evidence>
<sequence>MLSPGNTSPCHHSLHLVAKTAESQHAGIAQQLSDRALNDRSNSIQGDAGKAELSGTVDIKMVEQRWVFDIPTVIMKTKAMALDIPQVTMNLRTLSWDNPTVVMRAKKVGQYPEFKCSGGLIPKCTVKWKDIITHVPVTEMRRQEIKMHIPETRMERTDFTMDIPEIHPDRKEWFVKIPEVTLRNIIVEAEKLKERGDALGADAMALANRQKEVAAERTAALFQCHVDSLQTKRLEVASQFDTVLNSIDSAIDTIRKNGGNPSKIVTDAGGPPFDMLAQRLELIAKRDAALAQIDNALAAMQKDEVLQIDKTIA</sequence>
<dbReference type="Proteomes" id="UP000291572">
    <property type="component" value="Unassembled WGS sequence"/>
</dbReference>
<name>A0A8G1ZE05_9SPHN</name>
<dbReference type="AlphaFoldDB" id="A0A8G1ZE05"/>
<proteinExistence type="predicted"/>
<gene>
    <name evidence="1" type="ORF">EWH12_20365</name>
</gene>
<organism evidence="1 2">
    <name type="scientific">Sphingobium cupriresistens</name>
    <dbReference type="NCBI Taxonomy" id="1132417"/>
    <lineage>
        <taxon>Bacteria</taxon>
        <taxon>Pseudomonadati</taxon>
        <taxon>Pseudomonadota</taxon>
        <taxon>Alphaproteobacteria</taxon>
        <taxon>Sphingomonadales</taxon>
        <taxon>Sphingomonadaceae</taxon>
        <taxon>Sphingobium</taxon>
    </lineage>
</organism>